<dbReference type="GO" id="GO:0016020">
    <property type="term" value="C:membrane"/>
    <property type="evidence" value="ECO:0007669"/>
    <property type="project" value="UniProtKB-SubCell"/>
</dbReference>
<keyword evidence="5 6" id="KW-0472">Membrane</keyword>
<comment type="subcellular location">
    <subcellularLocation>
        <location evidence="1">Membrane</location>
        <topology evidence="1">Multi-pass membrane protein</topology>
    </subcellularLocation>
</comment>
<gene>
    <name evidence="7" type="primary">alx</name>
    <name evidence="7" type="ORF">NCTC13337_00688</name>
</gene>
<evidence type="ECO:0000256" key="1">
    <source>
        <dbReference type="ARBA" id="ARBA00004141"/>
    </source>
</evidence>
<sequence length="339" mass="38126">MPHHFGFPLETLIVFFVVIALSVYIDLFAHRHTKEIGVKDAAIWSLFWVGLAIAFYFYLMFRFDAEWANLYLAGYALEKSLSIDNLMVFMAIFASFGIKGHLQHRILYWGIIGALVFRAIFVLIGASLFAASPWVGFIFAAFVIWSAVQMLRADNNDEEIEDYTDHWSVRLTGKLFPIYKKLHGEHFIVKDHELQKEIAEEEKRGIVTRIGKYYVTPALLCLMAIETSDIAFAFDSVPAVIAVTHEPLLVYAAMIFAILGLRSLYFVLAALTKYLVHLEKAVIGLLFFIGAKMLIESVNHTLGDTGIHISPGVSLAIVLLTLTGGIIASFIWPEKSEEV</sequence>
<dbReference type="InterPro" id="IPR005496">
    <property type="entry name" value="Integral_membrane_TerC"/>
</dbReference>
<dbReference type="InterPro" id="IPR022369">
    <property type="entry name" value="Integral_membrane_TerC_rswitch"/>
</dbReference>
<reference evidence="7 8" key="1">
    <citation type="submission" date="2018-06" db="EMBL/GenBank/DDBJ databases">
        <authorList>
            <consortium name="Pathogen Informatics"/>
            <person name="Doyle S."/>
        </authorList>
    </citation>
    <scope>NUCLEOTIDE SEQUENCE [LARGE SCALE GENOMIC DNA]</scope>
    <source>
        <strain evidence="7 8">NCTC13337</strain>
    </source>
</reference>
<protein>
    <submittedName>
        <fullName evidence="7">Inner membrane protein alx</fullName>
    </submittedName>
</protein>
<dbReference type="Pfam" id="PF03741">
    <property type="entry name" value="TerC"/>
    <property type="match status" value="1"/>
</dbReference>
<dbReference type="AlphaFoldDB" id="A0A380MP18"/>
<evidence type="ECO:0000256" key="6">
    <source>
        <dbReference type="SAM" id="Phobius"/>
    </source>
</evidence>
<feature type="transmembrane region" description="Helical" evidence="6">
    <location>
        <begin position="41"/>
        <end position="61"/>
    </location>
</feature>
<dbReference type="Proteomes" id="UP000254601">
    <property type="component" value="Unassembled WGS sequence"/>
</dbReference>
<evidence type="ECO:0000256" key="4">
    <source>
        <dbReference type="ARBA" id="ARBA00022989"/>
    </source>
</evidence>
<feature type="transmembrane region" description="Helical" evidence="6">
    <location>
        <begin position="106"/>
        <end position="128"/>
    </location>
</feature>
<evidence type="ECO:0000313" key="7">
    <source>
        <dbReference type="EMBL" id="SUO94355.1"/>
    </source>
</evidence>
<keyword evidence="4 6" id="KW-1133">Transmembrane helix</keyword>
<evidence type="ECO:0000313" key="8">
    <source>
        <dbReference type="Proteomes" id="UP000254601"/>
    </source>
</evidence>
<dbReference type="OrthoDB" id="9783692at2"/>
<keyword evidence="8" id="KW-1185">Reference proteome</keyword>
<name>A0A380MP18_9GAMM</name>
<organism evidence="7 8">
    <name type="scientific">Suttonella ornithocola</name>
    <dbReference type="NCBI Taxonomy" id="279832"/>
    <lineage>
        <taxon>Bacteria</taxon>
        <taxon>Pseudomonadati</taxon>
        <taxon>Pseudomonadota</taxon>
        <taxon>Gammaproteobacteria</taxon>
        <taxon>Cardiobacteriales</taxon>
        <taxon>Cardiobacteriaceae</taxon>
        <taxon>Suttonella</taxon>
    </lineage>
</organism>
<feature type="transmembrane region" description="Helical" evidence="6">
    <location>
        <begin position="213"/>
        <end position="234"/>
    </location>
</feature>
<feature type="transmembrane region" description="Helical" evidence="6">
    <location>
        <begin position="278"/>
        <end position="295"/>
    </location>
</feature>
<feature type="transmembrane region" description="Helical" evidence="6">
    <location>
        <begin position="81"/>
        <end position="99"/>
    </location>
</feature>
<dbReference type="EMBL" id="UHIC01000001">
    <property type="protein sequence ID" value="SUO94355.1"/>
    <property type="molecule type" value="Genomic_DNA"/>
</dbReference>
<feature type="transmembrane region" description="Helical" evidence="6">
    <location>
        <begin position="12"/>
        <end position="29"/>
    </location>
</feature>
<accession>A0A380MP18</accession>
<evidence type="ECO:0000256" key="5">
    <source>
        <dbReference type="ARBA" id="ARBA00023136"/>
    </source>
</evidence>
<keyword evidence="3 6" id="KW-0812">Transmembrane</keyword>
<evidence type="ECO:0000256" key="3">
    <source>
        <dbReference type="ARBA" id="ARBA00022692"/>
    </source>
</evidence>
<dbReference type="PANTHER" id="PTHR30238">
    <property type="entry name" value="MEMBRANE BOUND PREDICTED REDOX MODULATOR"/>
    <property type="match status" value="1"/>
</dbReference>
<feature type="transmembrane region" description="Helical" evidence="6">
    <location>
        <begin position="307"/>
        <end position="332"/>
    </location>
</feature>
<dbReference type="RefSeq" id="WP_072577027.1">
    <property type="nucleotide sequence ID" value="NZ_LWHB01000126.1"/>
</dbReference>
<feature type="transmembrane region" description="Helical" evidence="6">
    <location>
        <begin position="134"/>
        <end position="151"/>
    </location>
</feature>
<dbReference type="NCBIfam" id="TIGR03718">
    <property type="entry name" value="R_switched_Alx"/>
    <property type="match status" value="1"/>
</dbReference>
<feature type="transmembrane region" description="Helical" evidence="6">
    <location>
        <begin position="249"/>
        <end position="271"/>
    </location>
</feature>
<evidence type="ECO:0000256" key="2">
    <source>
        <dbReference type="ARBA" id="ARBA00007511"/>
    </source>
</evidence>
<comment type="similarity">
    <text evidence="2">Belongs to the TerC family.</text>
</comment>
<proteinExistence type="inferred from homology"/>
<dbReference type="PANTHER" id="PTHR30238:SF0">
    <property type="entry name" value="THYLAKOID MEMBRANE PROTEIN TERC, CHLOROPLASTIC"/>
    <property type="match status" value="1"/>
</dbReference>